<evidence type="ECO:0008006" key="4">
    <source>
        <dbReference type="Google" id="ProtNLM"/>
    </source>
</evidence>
<evidence type="ECO:0000313" key="2">
    <source>
        <dbReference type="EMBL" id="MBB6694386.1"/>
    </source>
</evidence>
<dbReference type="Pfam" id="PF23899">
    <property type="entry name" value="SU10_portal"/>
    <property type="match status" value="1"/>
</dbReference>
<feature type="region of interest" description="Disordered" evidence="1">
    <location>
        <begin position="563"/>
        <end position="604"/>
    </location>
</feature>
<organism evidence="2 3">
    <name type="scientific">Cohnella xylanilytica</name>
    <dbReference type="NCBI Taxonomy" id="557555"/>
    <lineage>
        <taxon>Bacteria</taxon>
        <taxon>Bacillati</taxon>
        <taxon>Bacillota</taxon>
        <taxon>Bacilli</taxon>
        <taxon>Bacillales</taxon>
        <taxon>Paenibacillaceae</taxon>
        <taxon>Cohnella</taxon>
    </lineage>
</organism>
<evidence type="ECO:0000256" key="1">
    <source>
        <dbReference type="SAM" id="MobiDB-lite"/>
    </source>
</evidence>
<dbReference type="InterPro" id="IPR056909">
    <property type="entry name" value="SU10_portal"/>
</dbReference>
<dbReference type="RefSeq" id="WP_185138356.1">
    <property type="nucleotide sequence ID" value="NZ_JACJVR010000090.1"/>
</dbReference>
<feature type="compositionally biased region" description="Pro residues" evidence="1">
    <location>
        <begin position="569"/>
        <end position="597"/>
    </location>
</feature>
<evidence type="ECO:0000313" key="3">
    <source>
        <dbReference type="Proteomes" id="UP000553776"/>
    </source>
</evidence>
<dbReference type="Proteomes" id="UP000553776">
    <property type="component" value="Unassembled WGS sequence"/>
</dbReference>
<protein>
    <recommendedName>
        <fullName evidence="4">Portal protein</fullName>
    </recommendedName>
</protein>
<name>A0A841U1H5_9BACL</name>
<sequence>MAEKVDDITKLIQGNEEAEAPQTDFNRELALQVQYLFRQAWDAKQSLNLNQIWQMCDDYKHNRQNPRQGPDHPGSVTNVIHRIVESQIADLVDKPYSSAAKGWEPGDDMFAEQAQNIIDFVLYRNHFKDKVNISEHDRLELGTTIIKVWFDDKALDGRGLPVFETVSPVNFFPDPKVQHPHQLQQAEFIIHATPRPLTWFKENFELGKYVQREVAVPYNPQQVWTDDRKDEVHVGTSQKALLLECYMRDENGELYCVHVANDIVLEDSRKTLRGKKLQRRDMYPFRVINCYNRRGTMWGMGDVELLIPTQDLINELDDQIRMNARLSGNPQIVVGIGAGRDFQFSKWTNKPGLRIPMRDHTAFNVVPPQTVSTDVPVRREKAFQEADLIAGTPDVNRGEKPGQVTAAAAIMALQQAGQKTVIHKNEMFKAGWSEVLELLFDEVMTHWDEEMWIRIDGEQPDYQFVNPAKFREIPMKIPNALHGEVEGEDSIKDLTDDNGIAMTREAQYDFQLNMGNGFPNDMSFMLQMMSEFAAMQFPDGPAITRHEIRKFLRERVGMDLDEDDVMETPQPPGMPQPAPMPGQPVPAPEPQPLPPNVMPMGGVA</sequence>
<keyword evidence="3" id="KW-1185">Reference proteome</keyword>
<reference evidence="2 3" key="1">
    <citation type="submission" date="2020-08" db="EMBL/GenBank/DDBJ databases">
        <title>Cohnella phylogeny.</title>
        <authorList>
            <person name="Dunlap C."/>
        </authorList>
    </citation>
    <scope>NUCLEOTIDE SEQUENCE [LARGE SCALE GENOMIC DNA]</scope>
    <source>
        <strain evidence="2 3">DSM 25239</strain>
    </source>
</reference>
<gene>
    <name evidence="2" type="ORF">H7B90_23600</name>
</gene>
<accession>A0A841U1H5</accession>
<dbReference type="EMBL" id="JACJVR010000090">
    <property type="protein sequence ID" value="MBB6694386.1"/>
    <property type="molecule type" value="Genomic_DNA"/>
</dbReference>
<dbReference type="AlphaFoldDB" id="A0A841U1H5"/>
<comment type="caution">
    <text evidence="2">The sequence shown here is derived from an EMBL/GenBank/DDBJ whole genome shotgun (WGS) entry which is preliminary data.</text>
</comment>
<proteinExistence type="predicted"/>